<dbReference type="STRING" id="174720.A0A0N5BTL8"/>
<dbReference type="WBParaSite" id="SPAL_0000920000.1">
    <property type="protein sequence ID" value="SPAL_0000920000.1"/>
    <property type="gene ID" value="SPAL_0000920000"/>
</dbReference>
<dbReference type="Gene3D" id="2.60.210.10">
    <property type="entry name" value="Apoptosis, Tumor Necrosis Factor Receptor Associated Protein 2, Chain A"/>
    <property type="match status" value="1"/>
</dbReference>
<dbReference type="CDD" id="cd14733">
    <property type="entry name" value="BACK"/>
    <property type="match status" value="1"/>
</dbReference>
<dbReference type="AlphaFoldDB" id="A0A0N5BTL8"/>
<dbReference type="Gene3D" id="1.25.40.420">
    <property type="match status" value="1"/>
</dbReference>
<dbReference type="PANTHER" id="PTHR24413">
    <property type="entry name" value="SPECKLE-TYPE POZ PROTEIN"/>
    <property type="match status" value="1"/>
</dbReference>
<protein>
    <submittedName>
        <fullName evidence="3">BTB domain-containing protein</fullName>
    </submittedName>
</protein>
<evidence type="ECO:0000313" key="2">
    <source>
        <dbReference type="Proteomes" id="UP000046392"/>
    </source>
</evidence>
<sequence>MSTIFNSSSLFNKIKEILKNDTLLTPDIKCMGSTQCKPGRLSHTWTIDNFRSVCGLSEHKVLLQSEIFASNLVPELKWRMCILPQGEIKGSLTYGFLYMEVISLSRNEKFLFKAKHKYVIKDRQSGNELISDTFVNTIFPRPNDRILRSSIFCFPLHRTGIYSSENGSLDILCDIEIISSDKGLHYSEESVKPPLDNVSHYMNYISKFKKMYDSSDKTDCQIICEGEVLKVHKFMLISHSSVFYAMFEHKGTKEAKENTIKIVDTELPTLKMMIDYIYTGTIPELLDDNETINLLQLADKYDIQPLNRLCQDRLIFHLTESNVCELLKISDACKAHFLRDVCIRLVARNLKKIVNSREWLEMENTHPLLLYYVMKQALQYGS</sequence>
<dbReference type="Gene3D" id="3.30.710.10">
    <property type="entry name" value="Potassium Channel Kv1.1, Chain A"/>
    <property type="match status" value="1"/>
</dbReference>
<dbReference type="SUPFAM" id="SSF49599">
    <property type="entry name" value="TRAF domain-like"/>
    <property type="match status" value="1"/>
</dbReference>
<name>A0A0N5BTL8_STREA</name>
<keyword evidence="2" id="KW-1185">Reference proteome</keyword>
<organism evidence="2 3">
    <name type="scientific">Strongyloides papillosus</name>
    <name type="common">Intestinal threadworm</name>
    <dbReference type="NCBI Taxonomy" id="174720"/>
    <lineage>
        <taxon>Eukaryota</taxon>
        <taxon>Metazoa</taxon>
        <taxon>Ecdysozoa</taxon>
        <taxon>Nematoda</taxon>
        <taxon>Chromadorea</taxon>
        <taxon>Rhabditida</taxon>
        <taxon>Tylenchina</taxon>
        <taxon>Panagrolaimomorpha</taxon>
        <taxon>Strongyloidoidea</taxon>
        <taxon>Strongyloididae</taxon>
        <taxon>Strongyloides</taxon>
    </lineage>
</organism>
<reference evidence="3" key="1">
    <citation type="submission" date="2017-02" db="UniProtKB">
        <authorList>
            <consortium name="WormBaseParasite"/>
        </authorList>
    </citation>
    <scope>IDENTIFICATION</scope>
</reference>
<dbReference type="InterPro" id="IPR011333">
    <property type="entry name" value="SKP1/BTB/POZ_sf"/>
</dbReference>
<dbReference type="Pfam" id="PF00651">
    <property type="entry name" value="BTB"/>
    <property type="match status" value="1"/>
</dbReference>
<evidence type="ECO:0000259" key="1">
    <source>
        <dbReference type="PROSITE" id="PS50097"/>
    </source>
</evidence>
<dbReference type="InterPro" id="IPR008974">
    <property type="entry name" value="TRAF-like"/>
</dbReference>
<dbReference type="PROSITE" id="PS50097">
    <property type="entry name" value="BTB"/>
    <property type="match status" value="1"/>
</dbReference>
<dbReference type="InterPro" id="IPR000210">
    <property type="entry name" value="BTB/POZ_dom"/>
</dbReference>
<accession>A0A0N5BTL8</accession>
<dbReference type="SUPFAM" id="SSF54695">
    <property type="entry name" value="POZ domain"/>
    <property type="match status" value="1"/>
</dbReference>
<feature type="domain" description="BTB" evidence="1">
    <location>
        <begin position="218"/>
        <end position="282"/>
    </location>
</feature>
<dbReference type="SMART" id="SM00225">
    <property type="entry name" value="BTB"/>
    <property type="match status" value="1"/>
</dbReference>
<dbReference type="Proteomes" id="UP000046392">
    <property type="component" value="Unplaced"/>
</dbReference>
<evidence type="ECO:0000313" key="3">
    <source>
        <dbReference type="WBParaSite" id="SPAL_0000920000.1"/>
    </source>
</evidence>
<proteinExistence type="predicted"/>